<dbReference type="InterPro" id="IPR001155">
    <property type="entry name" value="OxRdtase_FMN_N"/>
</dbReference>
<keyword evidence="6" id="KW-0560">Oxidoreductase</keyword>
<evidence type="ECO:0000256" key="4">
    <source>
        <dbReference type="ARBA" id="ARBA00022643"/>
    </source>
</evidence>
<dbReference type="PANTHER" id="PTHR42917:SF2">
    <property type="entry name" value="2,4-DIENOYL-COA REDUCTASE [(2E)-ENOYL-COA-PRODUCING]"/>
    <property type="match status" value="1"/>
</dbReference>
<evidence type="ECO:0000313" key="12">
    <source>
        <dbReference type="Proteomes" id="UP001596353"/>
    </source>
</evidence>
<proteinExistence type="predicted"/>
<comment type="caution">
    <text evidence="11">The sequence shown here is derived from an EMBL/GenBank/DDBJ whole genome shotgun (WGS) entry which is preliminary data.</text>
</comment>
<sequence length="413" mass="44523">MHKPFPHLAEPLDLGFTTLKNRVLMGSMHTGVEETGDWDRVADFFEARARGGAALMVTGGIGPNTVGAVLPGAALLQTPQELANHRKVTTRVQDAGGKIAMQILHAGRYAPNLECVAPSAIRAPISRFVPNALDTAGIETQLVDTAATAARAREAGYDGVEIMAGEGYLINQFLNTLTNRREDEWGGPFENRMRFAVECVRRVRAAVGADFIVMVRQSMLDLVPGGQSFDEVVTLSQALEKAGVTMLNTAIGWHEARVPTIAGSVPRAAFAGITARVRAQVSIPVVVSNRINTPELAEDLLMKGAGDMVSLARPFWRMPNLRPRHSAAGPGKSRHVSRAIRRVLIIPLSERSPPALSIRAPAMNANWPCGKPSARTGSLWSGPGLRGSWRPPQRRRGGMMSRCSRRRTGSVGS</sequence>
<evidence type="ECO:0000256" key="8">
    <source>
        <dbReference type="ARBA" id="ARBA00023014"/>
    </source>
</evidence>
<keyword evidence="12" id="KW-1185">Reference proteome</keyword>
<keyword evidence="5" id="KW-0479">Metal-binding</keyword>
<reference evidence="12" key="1">
    <citation type="journal article" date="2019" name="Int. J. Syst. Evol. Microbiol.">
        <title>The Global Catalogue of Microorganisms (GCM) 10K type strain sequencing project: providing services to taxonomists for standard genome sequencing and annotation.</title>
        <authorList>
            <consortium name="The Broad Institute Genomics Platform"/>
            <consortium name="The Broad Institute Genome Sequencing Center for Infectious Disease"/>
            <person name="Wu L."/>
            <person name="Ma J."/>
        </authorList>
    </citation>
    <scope>NUCLEOTIDE SEQUENCE [LARGE SCALE GENOMIC DNA]</scope>
    <source>
        <strain evidence="12">CCUG 66188</strain>
    </source>
</reference>
<name>A0ABW2B7E9_9RHOB</name>
<keyword evidence="3" id="KW-0285">Flavoprotein</keyword>
<evidence type="ECO:0000256" key="1">
    <source>
        <dbReference type="ARBA" id="ARBA00001917"/>
    </source>
</evidence>
<dbReference type="PANTHER" id="PTHR42917">
    <property type="entry name" value="2,4-DIENOYL-COA REDUCTASE"/>
    <property type="match status" value="1"/>
</dbReference>
<comment type="cofactor">
    <cofactor evidence="1">
        <name>FMN</name>
        <dbReference type="ChEBI" id="CHEBI:58210"/>
    </cofactor>
</comment>
<feature type="domain" description="NADH:flavin oxidoreductase/NADH oxidase N-terminal" evidence="10">
    <location>
        <begin position="8"/>
        <end position="323"/>
    </location>
</feature>
<evidence type="ECO:0000256" key="5">
    <source>
        <dbReference type="ARBA" id="ARBA00022723"/>
    </source>
</evidence>
<evidence type="ECO:0000256" key="6">
    <source>
        <dbReference type="ARBA" id="ARBA00023002"/>
    </source>
</evidence>
<evidence type="ECO:0000256" key="2">
    <source>
        <dbReference type="ARBA" id="ARBA00001966"/>
    </source>
</evidence>
<comment type="cofactor">
    <cofactor evidence="2">
        <name>[4Fe-4S] cluster</name>
        <dbReference type="ChEBI" id="CHEBI:49883"/>
    </cofactor>
</comment>
<dbReference type="Gene3D" id="3.20.20.70">
    <property type="entry name" value="Aldolase class I"/>
    <property type="match status" value="1"/>
</dbReference>
<dbReference type="Pfam" id="PF00724">
    <property type="entry name" value="Oxidored_FMN"/>
    <property type="match status" value="1"/>
</dbReference>
<dbReference type="InterPro" id="IPR013785">
    <property type="entry name" value="Aldolase_TIM"/>
</dbReference>
<accession>A0ABW2B7E9</accession>
<dbReference type="InterPro" id="IPR051793">
    <property type="entry name" value="NADH:flavin_oxidoreductase"/>
</dbReference>
<keyword evidence="7" id="KW-0408">Iron</keyword>
<keyword evidence="4" id="KW-0288">FMN</keyword>
<evidence type="ECO:0000256" key="9">
    <source>
        <dbReference type="SAM" id="MobiDB-lite"/>
    </source>
</evidence>
<dbReference type="EMBL" id="JBHSWG010000003">
    <property type="protein sequence ID" value="MFC6761478.1"/>
    <property type="molecule type" value="Genomic_DNA"/>
</dbReference>
<dbReference type="Proteomes" id="UP001596353">
    <property type="component" value="Unassembled WGS sequence"/>
</dbReference>
<evidence type="ECO:0000259" key="10">
    <source>
        <dbReference type="Pfam" id="PF00724"/>
    </source>
</evidence>
<keyword evidence="8" id="KW-0411">Iron-sulfur</keyword>
<protein>
    <recommendedName>
        <fullName evidence="10">NADH:flavin oxidoreductase/NADH oxidase N-terminal domain-containing protein</fullName>
    </recommendedName>
</protein>
<dbReference type="SUPFAM" id="SSF51395">
    <property type="entry name" value="FMN-linked oxidoreductases"/>
    <property type="match status" value="1"/>
</dbReference>
<feature type="compositionally biased region" description="Basic residues" evidence="9">
    <location>
        <begin position="392"/>
        <end position="413"/>
    </location>
</feature>
<evidence type="ECO:0000256" key="7">
    <source>
        <dbReference type="ARBA" id="ARBA00023004"/>
    </source>
</evidence>
<evidence type="ECO:0000256" key="3">
    <source>
        <dbReference type="ARBA" id="ARBA00022630"/>
    </source>
</evidence>
<organism evidence="11 12">
    <name type="scientific">Sulfitobacter porphyrae</name>
    <dbReference type="NCBI Taxonomy" id="1246864"/>
    <lineage>
        <taxon>Bacteria</taxon>
        <taxon>Pseudomonadati</taxon>
        <taxon>Pseudomonadota</taxon>
        <taxon>Alphaproteobacteria</taxon>
        <taxon>Rhodobacterales</taxon>
        <taxon>Roseobacteraceae</taxon>
        <taxon>Sulfitobacter</taxon>
    </lineage>
</organism>
<gene>
    <name evidence="11" type="ORF">ACFQFQ_21740</name>
</gene>
<feature type="region of interest" description="Disordered" evidence="9">
    <location>
        <begin position="373"/>
        <end position="413"/>
    </location>
</feature>
<evidence type="ECO:0000313" key="11">
    <source>
        <dbReference type="EMBL" id="MFC6761478.1"/>
    </source>
</evidence>